<reference evidence="2" key="1">
    <citation type="journal article" date="2022" name="Mol. Ecol. Resour.">
        <title>The genomes of chicory, endive, great burdock and yacon provide insights into Asteraceae palaeo-polyploidization history and plant inulin production.</title>
        <authorList>
            <person name="Fan W."/>
            <person name="Wang S."/>
            <person name="Wang H."/>
            <person name="Wang A."/>
            <person name="Jiang F."/>
            <person name="Liu H."/>
            <person name="Zhao H."/>
            <person name="Xu D."/>
            <person name="Zhang Y."/>
        </authorList>
    </citation>
    <scope>NUCLEOTIDE SEQUENCE [LARGE SCALE GENOMIC DNA]</scope>
    <source>
        <strain evidence="2">cv. Niubang</strain>
    </source>
</reference>
<comment type="caution">
    <text evidence="1">The sequence shown here is derived from an EMBL/GenBank/DDBJ whole genome shotgun (WGS) entry which is preliminary data.</text>
</comment>
<gene>
    <name evidence="1" type="ORF">L6452_04502</name>
</gene>
<reference evidence="1 2" key="2">
    <citation type="journal article" date="2022" name="Mol. Ecol. Resour.">
        <title>The genomes of chicory, endive, great burdock and yacon provide insights into Asteraceae paleo-polyploidization history and plant inulin production.</title>
        <authorList>
            <person name="Fan W."/>
            <person name="Wang S."/>
            <person name="Wang H."/>
            <person name="Wang A."/>
            <person name="Jiang F."/>
            <person name="Liu H."/>
            <person name="Zhao H."/>
            <person name="Xu D."/>
            <person name="Zhang Y."/>
        </authorList>
    </citation>
    <scope>NUCLEOTIDE SEQUENCE [LARGE SCALE GENOMIC DNA]</scope>
    <source>
        <strain evidence="2">cv. Niubang</strain>
    </source>
</reference>
<evidence type="ECO:0000313" key="1">
    <source>
        <dbReference type="EMBL" id="KAI3756970.1"/>
    </source>
</evidence>
<evidence type="ECO:0000313" key="2">
    <source>
        <dbReference type="Proteomes" id="UP001055879"/>
    </source>
</evidence>
<organism evidence="1 2">
    <name type="scientific">Arctium lappa</name>
    <name type="common">Greater burdock</name>
    <name type="synonym">Lappa major</name>
    <dbReference type="NCBI Taxonomy" id="4217"/>
    <lineage>
        <taxon>Eukaryota</taxon>
        <taxon>Viridiplantae</taxon>
        <taxon>Streptophyta</taxon>
        <taxon>Embryophyta</taxon>
        <taxon>Tracheophyta</taxon>
        <taxon>Spermatophyta</taxon>
        <taxon>Magnoliopsida</taxon>
        <taxon>eudicotyledons</taxon>
        <taxon>Gunneridae</taxon>
        <taxon>Pentapetalae</taxon>
        <taxon>asterids</taxon>
        <taxon>campanulids</taxon>
        <taxon>Asterales</taxon>
        <taxon>Asteraceae</taxon>
        <taxon>Carduoideae</taxon>
        <taxon>Cardueae</taxon>
        <taxon>Arctiinae</taxon>
        <taxon>Arctium</taxon>
    </lineage>
</organism>
<dbReference type="Proteomes" id="UP001055879">
    <property type="component" value="Linkage Group LG02"/>
</dbReference>
<accession>A0ACB9EE53</accession>
<dbReference type="EMBL" id="CM042048">
    <property type="protein sequence ID" value="KAI3756970.1"/>
    <property type="molecule type" value="Genomic_DNA"/>
</dbReference>
<sequence length="175" mass="19909">MLTFLVKTHDTIFKFPLGPLVLLPRFLAIFTDILLQFYQGFVTMQRICTFVKAVSKKHRNRKILEFGVLVFAIEMVEKAELKQQLLPANRELESGCLCRTPTGPVQALKVGPEAESVVASKGDSCRIKLVMTKQQLRELVSKRISVQDIIEVQKASYRRPELESIPEENEIGCFL</sequence>
<name>A0ACB9EE53_ARCLA</name>
<protein>
    <submittedName>
        <fullName evidence="1">Uncharacterized protein</fullName>
    </submittedName>
</protein>
<proteinExistence type="predicted"/>
<keyword evidence="2" id="KW-1185">Reference proteome</keyword>